<keyword evidence="3 6" id="KW-0812">Transmembrane</keyword>
<comment type="caution">
    <text evidence="8">The sequence shown here is derived from an EMBL/GenBank/DDBJ whole genome shotgun (WGS) entry which is preliminary data.</text>
</comment>
<dbReference type="Gene3D" id="1.20.1250.20">
    <property type="entry name" value="MFS general substrate transporter like domains"/>
    <property type="match status" value="1"/>
</dbReference>
<dbReference type="EMBL" id="JAUTIX010000001">
    <property type="protein sequence ID" value="MDP0396994.1"/>
    <property type="molecule type" value="Genomic_DNA"/>
</dbReference>
<evidence type="ECO:0000256" key="6">
    <source>
        <dbReference type="SAM" id="Phobius"/>
    </source>
</evidence>
<accession>A0AA90NM45</accession>
<keyword evidence="9" id="KW-1185">Reference proteome</keyword>
<keyword evidence="5 6" id="KW-0472">Membrane</keyword>
<name>A0AA90NM45_9ACTN</name>
<feature type="transmembrane region" description="Helical" evidence="6">
    <location>
        <begin position="405"/>
        <end position="423"/>
    </location>
</feature>
<dbReference type="Pfam" id="PF07690">
    <property type="entry name" value="MFS_1"/>
    <property type="match status" value="1"/>
</dbReference>
<dbReference type="Gene3D" id="1.20.1720.10">
    <property type="entry name" value="Multidrug resistance protein D"/>
    <property type="match status" value="1"/>
</dbReference>
<keyword evidence="2" id="KW-0813">Transport</keyword>
<dbReference type="PANTHER" id="PTHR42718:SF9">
    <property type="entry name" value="MAJOR FACILITATOR SUPERFAMILY MULTIDRUG TRANSPORTER MFSC"/>
    <property type="match status" value="1"/>
</dbReference>
<gene>
    <name evidence="8" type="ORF">Q7X28_03555</name>
</gene>
<feature type="transmembrane region" description="Helical" evidence="6">
    <location>
        <begin position="98"/>
        <end position="115"/>
    </location>
</feature>
<proteinExistence type="predicted"/>
<dbReference type="GO" id="GO:0005886">
    <property type="term" value="C:plasma membrane"/>
    <property type="evidence" value="ECO:0007669"/>
    <property type="project" value="UniProtKB-SubCell"/>
</dbReference>
<dbReference type="CDD" id="cd17321">
    <property type="entry name" value="MFS_MMR_MDR_like"/>
    <property type="match status" value="1"/>
</dbReference>
<dbReference type="InterPro" id="IPR011701">
    <property type="entry name" value="MFS"/>
</dbReference>
<evidence type="ECO:0000313" key="8">
    <source>
        <dbReference type="EMBL" id="MDP0396994.1"/>
    </source>
</evidence>
<feature type="transmembrane region" description="Helical" evidence="6">
    <location>
        <begin position="127"/>
        <end position="146"/>
    </location>
</feature>
<feature type="transmembrane region" description="Helical" evidence="6">
    <location>
        <begin position="285"/>
        <end position="305"/>
    </location>
</feature>
<dbReference type="PROSITE" id="PS50850">
    <property type="entry name" value="MFS"/>
    <property type="match status" value="1"/>
</dbReference>
<feature type="transmembrane region" description="Helical" evidence="6">
    <location>
        <begin position="209"/>
        <end position="228"/>
    </location>
</feature>
<evidence type="ECO:0000256" key="3">
    <source>
        <dbReference type="ARBA" id="ARBA00022692"/>
    </source>
</evidence>
<comment type="subcellular location">
    <subcellularLocation>
        <location evidence="1">Cell membrane</location>
        <topology evidence="1">Multi-pass membrane protein</topology>
    </subcellularLocation>
</comment>
<keyword evidence="4 6" id="KW-1133">Transmembrane helix</keyword>
<dbReference type="RefSeq" id="WP_305110295.1">
    <property type="nucleotide sequence ID" value="NZ_JAUTIX010000001.1"/>
</dbReference>
<feature type="transmembrane region" description="Helical" evidence="6">
    <location>
        <begin position="338"/>
        <end position="362"/>
    </location>
</feature>
<feature type="transmembrane region" description="Helical" evidence="6">
    <location>
        <begin position="185"/>
        <end position="203"/>
    </location>
</feature>
<evidence type="ECO:0000256" key="5">
    <source>
        <dbReference type="ARBA" id="ARBA00023136"/>
    </source>
</evidence>
<evidence type="ECO:0000313" key="9">
    <source>
        <dbReference type="Proteomes" id="UP001178281"/>
    </source>
</evidence>
<dbReference type="GO" id="GO:0022857">
    <property type="term" value="F:transmembrane transporter activity"/>
    <property type="evidence" value="ECO:0007669"/>
    <property type="project" value="InterPro"/>
</dbReference>
<evidence type="ECO:0000256" key="2">
    <source>
        <dbReference type="ARBA" id="ARBA00022448"/>
    </source>
</evidence>
<evidence type="ECO:0000259" key="7">
    <source>
        <dbReference type="PROSITE" id="PS50850"/>
    </source>
</evidence>
<dbReference type="AlphaFoldDB" id="A0AA90NM45"/>
<dbReference type="SUPFAM" id="SSF103473">
    <property type="entry name" value="MFS general substrate transporter"/>
    <property type="match status" value="1"/>
</dbReference>
<feature type="transmembrane region" description="Helical" evidence="6">
    <location>
        <begin position="152"/>
        <end position="173"/>
    </location>
</feature>
<feature type="transmembrane region" description="Helical" evidence="6">
    <location>
        <begin position="69"/>
        <end position="92"/>
    </location>
</feature>
<feature type="domain" description="Major facilitator superfamily (MFS) profile" evidence="7">
    <location>
        <begin position="1"/>
        <end position="427"/>
    </location>
</feature>
<reference evidence="8" key="1">
    <citation type="submission" date="2023-08" db="EMBL/GenBank/DDBJ databases">
        <title>The draft genome of Tsukamurella strandjordii strain 050030.</title>
        <authorList>
            <person name="Zhao F."/>
            <person name="Feng Y."/>
            <person name="Zong Z."/>
        </authorList>
    </citation>
    <scope>NUCLEOTIDE SEQUENCE</scope>
    <source>
        <strain evidence="8">050030</strain>
    </source>
</reference>
<evidence type="ECO:0000256" key="1">
    <source>
        <dbReference type="ARBA" id="ARBA00004651"/>
    </source>
</evidence>
<dbReference type="PANTHER" id="PTHR42718">
    <property type="entry name" value="MAJOR FACILITATOR SUPERFAMILY MULTIDRUG TRANSPORTER MFSC"/>
    <property type="match status" value="1"/>
</dbReference>
<evidence type="ECO:0000256" key="4">
    <source>
        <dbReference type="ARBA" id="ARBA00022989"/>
    </source>
</evidence>
<dbReference type="InterPro" id="IPR020846">
    <property type="entry name" value="MFS_dom"/>
</dbReference>
<organism evidence="8 9">
    <name type="scientific">Tsukamurella strandjordii</name>
    <dbReference type="NCBI Taxonomy" id="147577"/>
    <lineage>
        <taxon>Bacteria</taxon>
        <taxon>Bacillati</taxon>
        <taxon>Actinomycetota</taxon>
        <taxon>Actinomycetes</taxon>
        <taxon>Mycobacteriales</taxon>
        <taxon>Tsukamurellaceae</taxon>
        <taxon>Tsukamurella</taxon>
    </lineage>
</organism>
<protein>
    <submittedName>
        <fullName evidence="8">MFS transporter</fullName>
    </submittedName>
</protein>
<dbReference type="InterPro" id="IPR036259">
    <property type="entry name" value="MFS_trans_sf"/>
</dbReference>
<dbReference type="Proteomes" id="UP001178281">
    <property type="component" value="Unassembled WGS sequence"/>
</dbReference>
<feature type="transmembrane region" description="Helical" evidence="6">
    <location>
        <begin position="37"/>
        <end position="57"/>
    </location>
</feature>
<feature type="transmembrane region" description="Helical" evidence="6">
    <location>
        <begin position="248"/>
        <end position="273"/>
    </location>
</feature>
<feature type="transmembrane region" description="Helical" evidence="6">
    <location>
        <begin position="312"/>
        <end position="332"/>
    </location>
</feature>
<feature type="transmembrane region" description="Helical" evidence="6">
    <location>
        <begin position="383"/>
        <end position="399"/>
    </location>
</feature>
<sequence length="432" mass="43909">MAVSLGNFMVAFDASGVNVALPEIAADLGAGTVARQWVLDGYTVPLCAVLLIAGVLGDRIGSTRVFRRATLTFVVFSVLCAVAPSIGVLIAMRIGQGAAAGFMLPMTLSVIGRRIPQLDRRTRSIGVWGVVGGIAIAASPILAAVLVSQLGWWAVFLCNVPLSAMALALLPSVRDGEPGGRDIDWRGQALLALGLSAVAAGLIELCRGAVDVAVSCAVALVVVAIALVRHLRVASEPLVPPVVFNRAFTPAVFSGTCYQFAAYGSLVVLPVYFQVVRHVDVADAGLLMVPCCVGWLVGNVVALVAPRDRHRILLLTAPAIGAGAALAIALLVDSSLPAALAATAVLGVAAGVLASTLSSAAMTLATPGTSGISAGTFNVGRQLGMVIAVAVLGSATVIASPVLAFSVIAVVFVVMGTTVRLALRSQGARTTP</sequence>